<sequence length="98" mass="11066">MMGGRERIETDPRCGIVSSKHLQPHVPHSEYLNDHNRRRKEKQKRAHSSSPWRIGAPPAFTKGSDIVDDGSRAPLAIVLGPVRYSIDEISKTILKRDI</sequence>
<feature type="compositionally biased region" description="Basic residues" evidence="1">
    <location>
        <begin position="36"/>
        <end position="47"/>
    </location>
</feature>
<evidence type="ECO:0000256" key="1">
    <source>
        <dbReference type="SAM" id="MobiDB-lite"/>
    </source>
</evidence>
<dbReference type="Proteomes" id="UP000625711">
    <property type="component" value="Unassembled WGS sequence"/>
</dbReference>
<name>A0A834MDX7_RHYFE</name>
<evidence type="ECO:0000313" key="3">
    <source>
        <dbReference type="Proteomes" id="UP000625711"/>
    </source>
</evidence>
<dbReference type="AlphaFoldDB" id="A0A834MDX7"/>
<organism evidence="2 3">
    <name type="scientific">Rhynchophorus ferrugineus</name>
    <name type="common">Red palm weevil</name>
    <name type="synonym">Curculio ferrugineus</name>
    <dbReference type="NCBI Taxonomy" id="354439"/>
    <lineage>
        <taxon>Eukaryota</taxon>
        <taxon>Metazoa</taxon>
        <taxon>Ecdysozoa</taxon>
        <taxon>Arthropoda</taxon>
        <taxon>Hexapoda</taxon>
        <taxon>Insecta</taxon>
        <taxon>Pterygota</taxon>
        <taxon>Neoptera</taxon>
        <taxon>Endopterygota</taxon>
        <taxon>Coleoptera</taxon>
        <taxon>Polyphaga</taxon>
        <taxon>Cucujiformia</taxon>
        <taxon>Curculionidae</taxon>
        <taxon>Dryophthorinae</taxon>
        <taxon>Rhynchophorus</taxon>
    </lineage>
</organism>
<gene>
    <name evidence="2" type="ORF">GWI33_006239</name>
</gene>
<reference evidence="2" key="1">
    <citation type="submission" date="2020-08" db="EMBL/GenBank/DDBJ databases">
        <title>Genome sequencing and assembly of the red palm weevil Rhynchophorus ferrugineus.</title>
        <authorList>
            <person name="Dias G.B."/>
            <person name="Bergman C.M."/>
            <person name="Manee M."/>
        </authorList>
    </citation>
    <scope>NUCLEOTIDE SEQUENCE</scope>
    <source>
        <strain evidence="2">AA-2017</strain>
        <tissue evidence="2">Whole larva</tissue>
    </source>
</reference>
<feature type="region of interest" description="Disordered" evidence="1">
    <location>
        <begin position="1"/>
        <end position="66"/>
    </location>
</feature>
<comment type="caution">
    <text evidence="2">The sequence shown here is derived from an EMBL/GenBank/DDBJ whole genome shotgun (WGS) entry which is preliminary data.</text>
</comment>
<proteinExistence type="predicted"/>
<protein>
    <submittedName>
        <fullName evidence="2">Uncharacterized protein</fullName>
    </submittedName>
</protein>
<feature type="compositionally biased region" description="Basic and acidic residues" evidence="1">
    <location>
        <begin position="1"/>
        <end position="12"/>
    </location>
</feature>
<evidence type="ECO:0000313" key="2">
    <source>
        <dbReference type="EMBL" id="KAF7280243.1"/>
    </source>
</evidence>
<keyword evidence="3" id="KW-1185">Reference proteome</keyword>
<accession>A0A834MDX7</accession>
<dbReference type="EMBL" id="JAACXV010000310">
    <property type="protein sequence ID" value="KAF7280243.1"/>
    <property type="molecule type" value="Genomic_DNA"/>
</dbReference>